<keyword evidence="1" id="KW-0808">Transferase</keyword>
<reference evidence="1 2" key="1">
    <citation type="submission" date="2020-02" db="EMBL/GenBank/DDBJ databases">
        <title>Characterization of phylogenetic diversity of novel bifidobacterial species isolated in Czech ZOOs.</title>
        <authorList>
            <person name="Lugli G.A."/>
            <person name="Vera N.B."/>
            <person name="Ventura M."/>
        </authorList>
    </citation>
    <scope>NUCLEOTIDE SEQUENCE [LARGE SCALE GENOMIC DNA]</scope>
    <source>
        <strain evidence="1 2">DSM 109959</strain>
    </source>
</reference>
<dbReference type="Proteomes" id="UP000543419">
    <property type="component" value="Unassembled WGS sequence"/>
</dbReference>
<evidence type="ECO:0000313" key="2">
    <source>
        <dbReference type="Proteomes" id="UP000543419"/>
    </source>
</evidence>
<dbReference type="PANTHER" id="PTHR43179:SF10">
    <property type="entry name" value="GLYCOSYL TRANSFERASE"/>
    <property type="match status" value="1"/>
</dbReference>
<keyword evidence="2" id="KW-1185">Reference proteome</keyword>
<dbReference type="SUPFAM" id="SSF53448">
    <property type="entry name" value="Nucleotide-diphospho-sugar transferases"/>
    <property type="match status" value="1"/>
</dbReference>
<dbReference type="Gene3D" id="3.90.550.10">
    <property type="entry name" value="Spore Coat Polysaccharide Biosynthesis Protein SpsA, Chain A"/>
    <property type="match status" value="1"/>
</dbReference>
<proteinExistence type="predicted"/>
<dbReference type="PANTHER" id="PTHR43179">
    <property type="entry name" value="RHAMNOSYLTRANSFERASE WBBL"/>
    <property type="match status" value="1"/>
</dbReference>
<dbReference type="GO" id="GO:0016740">
    <property type="term" value="F:transferase activity"/>
    <property type="evidence" value="ECO:0007669"/>
    <property type="project" value="UniProtKB-KW"/>
</dbReference>
<gene>
    <name evidence="1" type="ORF">G1C97_2354</name>
</gene>
<sequence length="278" mass="31858">MSSDKVGKSGNNLTINVESILTISIVVYKDYADALCAVRSIEEKTSETLPKHLFIVDNSGLGDSNASKNEFCQQLARFNDVSYVDAGANLGFGKGHNLILPYVHSEYHAIVNPDIELVNDAFSEMIAMMRNDSSIGMTIPKMLDTHGTLQRVYRRELTMVDMFIRMFCGNHFAKRQAWHTMQDQDYSKPFNVPFGQGSFLVVRTDLLKRLNGFDDRYFMYLEDADLCKRVNTVSKLMYCPSASVVHKWEKGSHKNWKLFKIHVTSMYKYFKKWGVELL</sequence>
<organism evidence="1 2">
    <name type="scientific">Bifidobacterium olomucense</name>
    <dbReference type="NCBI Taxonomy" id="2675324"/>
    <lineage>
        <taxon>Bacteria</taxon>
        <taxon>Bacillati</taxon>
        <taxon>Actinomycetota</taxon>
        <taxon>Actinomycetes</taxon>
        <taxon>Bifidobacteriales</taxon>
        <taxon>Bifidobacteriaceae</taxon>
        <taxon>Bifidobacterium</taxon>
    </lineage>
</organism>
<accession>A0A7Y0HYQ9</accession>
<dbReference type="AlphaFoldDB" id="A0A7Y0HYQ9"/>
<dbReference type="InterPro" id="IPR029044">
    <property type="entry name" value="Nucleotide-diphossugar_trans"/>
</dbReference>
<dbReference type="RefSeq" id="WP_169241939.1">
    <property type="nucleotide sequence ID" value="NZ_JAAIIG010000029.1"/>
</dbReference>
<name>A0A7Y0HYQ9_9BIFI</name>
<protein>
    <submittedName>
        <fullName evidence="1">Glycosyl transferase family 2</fullName>
    </submittedName>
</protein>
<evidence type="ECO:0000313" key="1">
    <source>
        <dbReference type="EMBL" id="NMM99394.1"/>
    </source>
</evidence>
<dbReference type="EMBL" id="JAAIIG010000029">
    <property type="protein sequence ID" value="NMM99394.1"/>
    <property type="molecule type" value="Genomic_DNA"/>
</dbReference>
<comment type="caution">
    <text evidence="1">The sequence shown here is derived from an EMBL/GenBank/DDBJ whole genome shotgun (WGS) entry which is preliminary data.</text>
</comment>